<dbReference type="Gene3D" id="1.20.140.10">
    <property type="entry name" value="Butyryl-CoA Dehydrogenase, subunit A, domain 3"/>
    <property type="match status" value="1"/>
</dbReference>
<evidence type="ECO:0000256" key="6">
    <source>
        <dbReference type="RuleBase" id="RU362125"/>
    </source>
</evidence>
<dbReference type="Pfam" id="PF02771">
    <property type="entry name" value="Acyl-CoA_dh_N"/>
    <property type="match status" value="1"/>
</dbReference>
<keyword evidence="5 6" id="KW-0560">Oxidoreductase</keyword>
<evidence type="ECO:0000313" key="11">
    <source>
        <dbReference type="Proteomes" id="UP000184363"/>
    </source>
</evidence>
<dbReference type="EMBL" id="FRAP01000011">
    <property type="protein sequence ID" value="SHK74064.1"/>
    <property type="molecule type" value="Genomic_DNA"/>
</dbReference>
<dbReference type="InterPro" id="IPR052161">
    <property type="entry name" value="Mycobact_Acyl-CoA_DH"/>
</dbReference>
<dbReference type="PANTHER" id="PTHR43292">
    <property type="entry name" value="ACYL-COA DEHYDROGENASE"/>
    <property type="match status" value="1"/>
</dbReference>
<feature type="domain" description="Acyl-CoA dehydrogenase/oxidase C-terminal" evidence="7">
    <location>
        <begin position="230"/>
        <end position="374"/>
    </location>
</feature>
<comment type="similarity">
    <text evidence="2 6">Belongs to the acyl-CoA dehydrogenase family.</text>
</comment>
<keyword evidence="4 6" id="KW-0274">FAD</keyword>
<accession>A0A1M6UY29</accession>
<evidence type="ECO:0000256" key="2">
    <source>
        <dbReference type="ARBA" id="ARBA00009347"/>
    </source>
</evidence>
<dbReference type="InterPro" id="IPR036250">
    <property type="entry name" value="AcylCo_DH-like_C"/>
</dbReference>
<keyword evidence="3 6" id="KW-0285">Flavoprotein</keyword>
<dbReference type="GO" id="GO:0050660">
    <property type="term" value="F:flavin adenine dinucleotide binding"/>
    <property type="evidence" value="ECO:0007669"/>
    <property type="project" value="InterPro"/>
</dbReference>
<dbReference type="Pfam" id="PF00441">
    <property type="entry name" value="Acyl-CoA_dh_1"/>
    <property type="match status" value="1"/>
</dbReference>
<dbReference type="InterPro" id="IPR009100">
    <property type="entry name" value="AcylCoA_DH/oxidase_NM_dom_sf"/>
</dbReference>
<sequence>MNALSDDEVHRLLDAVLGPRDASRRATTLGAGGYDLEAGRRYLAAVAGTGLAVPTWPVEFGGLGADAAEARRLEALHHRYAMPDMYPFRVGLKFVGPTLLAHGTPEQQQRWLAAIASGKEIWCQMFSEPEAGSDLANVATIARRGPAGDWILTGQKVWTSRAAYADWGICLARTDPDVPKHRGMTMFAVDMSAPGVDVRPLRQMNGDASFSEVFLTDVPVPDENRIGEVGQGWKVALTLLAHERSNADRSAPPARDAPLLPSWLTELADSGALADPVLREEAMELFCYDRAIHHLQQRAAELRAAGKPGPEGSGLKVHGARSFKRRVDLLARARGAEALRSDWPGCVDLLTAPSMSIRGGTDEIQLNVIGERILGLPAEPRVDRDVPWTVARRGAITPSR</sequence>
<dbReference type="FunFam" id="2.40.110.10:FF:000011">
    <property type="entry name" value="Acyl-CoA dehydrogenase FadE34"/>
    <property type="match status" value="1"/>
</dbReference>
<protein>
    <submittedName>
        <fullName evidence="10">Acyl-CoA dehydrogenase</fullName>
    </submittedName>
</protein>
<proteinExistence type="inferred from homology"/>
<evidence type="ECO:0000259" key="9">
    <source>
        <dbReference type="Pfam" id="PF02771"/>
    </source>
</evidence>
<dbReference type="GO" id="GO:0016627">
    <property type="term" value="F:oxidoreductase activity, acting on the CH-CH group of donors"/>
    <property type="evidence" value="ECO:0007669"/>
    <property type="project" value="InterPro"/>
</dbReference>
<reference evidence="10 11" key="1">
    <citation type="submission" date="2016-11" db="EMBL/GenBank/DDBJ databases">
        <authorList>
            <person name="Jaros S."/>
            <person name="Januszkiewicz K."/>
            <person name="Wedrychowicz H."/>
        </authorList>
    </citation>
    <scope>NUCLEOTIDE SEQUENCE [LARGE SCALE GENOMIC DNA]</scope>
    <source>
        <strain evidence="10 11">DSM 43832</strain>
    </source>
</reference>
<organism evidence="10 11">
    <name type="scientific">Pseudonocardia thermophila</name>
    <dbReference type="NCBI Taxonomy" id="1848"/>
    <lineage>
        <taxon>Bacteria</taxon>
        <taxon>Bacillati</taxon>
        <taxon>Actinomycetota</taxon>
        <taxon>Actinomycetes</taxon>
        <taxon>Pseudonocardiales</taxon>
        <taxon>Pseudonocardiaceae</taxon>
        <taxon>Pseudonocardia</taxon>
    </lineage>
</organism>
<dbReference type="InterPro" id="IPR006091">
    <property type="entry name" value="Acyl-CoA_Oxase/DH_mid-dom"/>
</dbReference>
<dbReference type="OrthoDB" id="3964153at2"/>
<dbReference type="AlphaFoldDB" id="A0A1M6UY29"/>
<evidence type="ECO:0000259" key="7">
    <source>
        <dbReference type="Pfam" id="PF00441"/>
    </source>
</evidence>
<dbReference type="Gene3D" id="1.10.540.10">
    <property type="entry name" value="Acyl-CoA dehydrogenase/oxidase, N-terminal domain"/>
    <property type="match status" value="1"/>
</dbReference>
<evidence type="ECO:0000256" key="4">
    <source>
        <dbReference type="ARBA" id="ARBA00022827"/>
    </source>
</evidence>
<dbReference type="InterPro" id="IPR009075">
    <property type="entry name" value="AcylCo_DH/oxidase_C"/>
</dbReference>
<dbReference type="RefSeq" id="WP_084755101.1">
    <property type="nucleotide sequence ID" value="NZ_CALGVN010000022.1"/>
</dbReference>
<dbReference type="SUPFAM" id="SSF47203">
    <property type="entry name" value="Acyl-CoA dehydrogenase C-terminal domain-like"/>
    <property type="match status" value="1"/>
</dbReference>
<comment type="cofactor">
    <cofactor evidence="1 6">
        <name>FAD</name>
        <dbReference type="ChEBI" id="CHEBI:57692"/>
    </cofactor>
</comment>
<dbReference type="InterPro" id="IPR013786">
    <property type="entry name" value="AcylCoA_DH/ox_N"/>
</dbReference>
<dbReference type="InterPro" id="IPR046373">
    <property type="entry name" value="Acyl-CoA_Oxase/DH_mid-dom_sf"/>
</dbReference>
<keyword evidence="11" id="KW-1185">Reference proteome</keyword>
<dbReference type="Pfam" id="PF02770">
    <property type="entry name" value="Acyl-CoA_dh_M"/>
    <property type="match status" value="1"/>
</dbReference>
<dbReference type="InterPro" id="IPR037069">
    <property type="entry name" value="AcylCoA_DH/ox_N_sf"/>
</dbReference>
<dbReference type="STRING" id="1848.SAMN05443637_11180"/>
<name>A0A1M6UY29_PSETH</name>
<feature type="domain" description="Acyl-CoA dehydrogenase/oxidase N-terminal" evidence="9">
    <location>
        <begin position="40"/>
        <end position="119"/>
    </location>
</feature>
<dbReference type="PANTHER" id="PTHR43292:SF4">
    <property type="entry name" value="ACYL-COA DEHYDROGENASE FADE34"/>
    <property type="match status" value="1"/>
</dbReference>
<evidence type="ECO:0000256" key="5">
    <source>
        <dbReference type="ARBA" id="ARBA00023002"/>
    </source>
</evidence>
<dbReference type="SUPFAM" id="SSF56645">
    <property type="entry name" value="Acyl-CoA dehydrogenase NM domain-like"/>
    <property type="match status" value="1"/>
</dbReference>
<feature type="domain" description="Acyl-CoA oxidase/dehydrogenase middle" evidence="8">
    <location>
        <begin position="123"/>
        <end position="218"/>
    </location>
</feature>
<dbReference type="Gene3D" id="2.40.110.10">
    <property type="entry name" value="Butyryl-CoA Dehydrogenase, subunit A, domain 2"/>
    <property type="match status" value="1"/>
</dbReference>
<evidence type="ECO:0000259" key="8">
    <source>
        <dbReference type="Pfam" id="PF02770"/>
    </source>
</evidence>
<evidence type="ECO:0000256" key="3">
    <source>
        <dbReference type="ARBA" id="ARBA00022630"/>
    </source>
</evidence>
<dbReference type="Proteomes" id="UP000184363">
    <property type="component" value="Unassembled WGS sequence"/>
</dbReference>
<gene>
    <name evidence="10" type="ORF">SAMN05443637_11180</name>
</gene>
<evidence type="ECO:0000256" key="1">
    <source>
        <dbReference type="ARBA" id="ARBA00001974"/>
    </source>
</evidence>
<dbReference type="GO" id="GO:0005886">
    <property type="term" value="C:plasma membrane"/>
    <property type="evidence" value="ECO:0007669"/>
    <property type="project" value="TreeGrafter"/>
</dbReference>
<evidence type="ECO:0000313" key="10">
    <source>
        <dbReference type="EMBL" id="SHK74064.1"/>
    </source>
</evidence>